<name>A0A4Y4CY38_ZOORA</name>
<keyword evidence="2" id="KW-0472">Membrane</keyword>
<comment type="caution">
    <text evidence="3">The sequence shown here is derived from an EMBL/GenBank/DDBJ whole genome shotgun (WGS) entry which is preliminary data.</text>
</comment>
<feature type="region of interest" description="Disordered" evidence="1">
    <location>
        <begin position="135"/>
        <end position="160"/>
    </location>
</feature>
<evidence type="ECO:0000256" key="1">
    <source>
        <dbReference type="SAM" id="MobiDB-lite"/>
    </source>
</evidence>
<evidence type="ECO:0008006" key="5">
    <source>
        <dbReference type="Google" id="ProtNLM"/>
    </source>
</evidence>
<evidence type="ECO:0000313" key="3">
    <source>
        <dbReference type="EMBL" id="GEC96629.1"/>
    </source>
</evidence>
<keyword evidence="4" id="KW-1185">Reference proteome</keyword>
<reference evidence="3 4" key="1">
    <citation type="submission" date="2019-06" db="EMBL/GenBank/DDBJ databases">
        <title>Whole genome shotgun sequence of Zoogloea ramigera NBRC 15342.</title>
        <authorList>
            <person name="Hosoyama A."/>
            <person name="Uohara A."/>
            <person name="Ohji S."/>
            <person name="Ichikawa N."/>
        </authorList>
    </citation>
    <scope>NUCLEOTIDE SEQUENCE [LARGE SCALE GENOMIC DNA]</scope>
    <source>
        <strain evidence="3 4">NBRC 15342</strain>
    </source>
</reference>
<proteinExistence type="predicted"/>
<keyword evidence="2" id="KW-0812">Transmembrane</keyword>
<accession>A0A4Y4CY38</accession>
<evidence type="ECO:0000256" key="2">
    <source>
        <dbReference type="SAM" id="Phobius"/>
    </source>
</evidence>
<dbReference type="EMBL" id="BJNV01000049">
    <property type="protein sequence ID" value="GEC96629.1"/>
    <property type="molecule type" value="Genomic_DNA"/>
</dbReference>
<feature type="transmembrane region" description="Helical" evidence="2">
    <location>
        <begin position="37"/>
        <end position="58"/>
    </location>
</feature>
<organism evidence="3 4">
    <name type="scientific">Zoogloea ramigera</name>
    <dbReference type="NCBI Taxonomy" id="350"/>
    <lineage>
        <taxon>Bacteria</taxon>
        <taxon>Pseudomonadati</taxon>
        <taxon>Pseudomonadota</taxon>
        <taxon>Betaproteobacteria</taxon>
        <taxon>Rhodocyclales</taxon>
        <taxon>Zoogloeaceae</taxon>
        <taxon>Zoogloea</taxon>
    </lineage>
</organism>
<dbReference type="AlphaFoldDB" id="A0A4Y4CY38"/>
<gene>
    <name evidence="3" type="ORF">ZRA01_27020</name>
</gene>
<keyword evidence="2" id="KW-1133">Transmembrane helix</keyword>
<protein>
    <recommendedName>
        <fullName evidence="5">DUF2946 domain-containing protein</fullName>
    </recommendedName>
</protein>
<sequence>MDHFVDSAKGLWQAPPGFSLAPSNHSAPSTTRMLRRIVLLLLVFVLPAQALAGAFVHVCRHDLAAAAPAIQAAPAGGHEHCPMSVDAAGPAAMPDAAPADPGAQPCDDCGGCHQAAYSLPALPAPLVTPDFSSVKLTGPTAPVSSRVPALPDRPPNTAAA</sequence>
<dbReference type="Proteomes" id="UP000318422">
    <property type="component" value="Unassembled WGS sequence"/>
</dbReference>
<evidence type="ECO:0000313" key="4">
    <source>
        <dbReference type="Proteomes" id="UP000318422"/>
    </source>
</evidence>